<feature type="transmembrane region" description="Helical" evidence="6">
    <location>
        <begin position="71"/>
        <end position="96"/>
    </location>
</feature>
<feature type="non-terminal residue" evidence="8">
    <location>
        <position position="1"/>
    </location>
</feature>
<dbReference type="Gene3D" id="1.20.1250.20">
    <property type="entry name" value="MFS general substrate transporter like domains"/>
    <property type="match status" value="1"/>
</dbReference>
<dbReference type="AlphaFoldDB" id="A0A0F9ASX4"/>
<evidence type="ECO:0000313" key="8">
    <source>
        <dbReference type="EMBL" id="KKK75296.1"/>
    </source>
</evidence>
<keyword evidence="4 6" id="KW-1133">Transmembrane helix</keyword>
<reference evidence="8" key="1">
    <citation type="journal article" date="2015" name="Nature">
        <title>Complex archaea that bridge the gap between prokaryotes and eukaryotes.</title>
        <authorList>
            <person name="Spang A."/>
            <person name="Saw J.H."/>
            <person name="Jorgensen S.L."/>
            <person name="Zaremba-Niedzwiedzka K."/>
            <person name="Martijn J."/>
            <person name="Lind A.E."/>
            <person name="van Eijk R."/>
            <person name="Schleper C."/>
            <person name="Guy L."/>
            <person name="Ettema T.J."/>
        </authorList>
    </citation>
    <scope>NUCLEOTIDE SEQUENCE</scope>
</reference>
<keyword evidence="3 6" id="KW-0812">Transmembrane</keyword>
<feature type="transmembrane region" description="Helical" evidence="6">
    <location>
        <begin position="41"/>
        <end position="59"/>
    </location>
</feature>
<dbReference type="PANTHER" id="PTHR23504">
    <property type="entry name" value="MAJOR FACILITATOR SUPERFAMILY DOMAIN-CONTAINING PROTEIN 10"/>
    <property type="match status" value="1"/>
</dbReference>
<feature type="transmembrane region" description="Helical" evidence="6">
    <location>
        <begin position="140"/>
        <end position="161"/>
    </location>
</feature>
<feature type="transmembrane region" description="Helical" evidence="6">
    <location>
        <begin position="6"/>
        <end position="29"/>
    </location>
</feature>
<evidence type="ECO:0000256" key="5">
    <source>
        <dbReference type="ARBA" id="ARBA00023136"/>
    </source>
</evidence>
<evidence type="ECO:0000256" key="4">
    <source>
        <dbReference type="ARBA" id="ARBA00022989"/>
    </source>
</evidence>
<feature type="transmembrane region" description="Helical" evidence="6">
    <location>
        <begin position="108"/>
        <end position="128"/>
    </location>
</feature>
<accession>A0A0F9ASX4</accession>
<dbReference type="InterPro" id="IPR011701">
    <property type="entry name" value="MFS"/>
</dbReference>
<evidence type="ECO:0000256" key="6">
    <source>
        <dbReference type="SAM" id="Phobius"/>
    </source>
</evidence>
<dbReference type="GO" id="GO:0016020">
    <property type="term" value="C:membrane"/>
    <property type="evidence" value="ECO:0007669"/>
    <property type="project" value="UniProtKB-SubCell"/>
</dbReference>
<comment type="caution">
    <text evidence="8">The sequence shown here is derived from an EMBL/GenBank/DDBJ whole genome shotgun (WGS) entry which is preliminary data.</text>
</comment>
<dbReference type="PANTHER" id="PTHR23504:SF15">
    <property type="entry name" value="MAJOR FACILITATOR SUPERFAMILY (MFS) PROFILE DOMAIN-CONTAINING PROTEIN"/>
    <property type="match status" value="1"/>
</dbReference>
<sequence length="180" mass="19482">TQLETISFELVFVGGLIALTAGSSMLITGKMSDRSLIRRPFIIIGLICLAILIILLKYYESIEIPVFEGLYSIWPVVAILSFGFGSFPPAILAYLTDISKKDTRGTMFGVYSVIFGTGMIIGPFLGVAFTEFGILIGAEIWGIVLAVIFLVVIAIIGTVFLSERAQEDEAISSDNSLTND</sequence>
<proteinExistence type="predicted"/>
<organism evidence="8">
    <name type="scientific">marine sediment metagenome</name>
    <dbReference type="NCBI Taxonomy" id="412755"/>
    <lineage>
        <taxon>unclassified sequences</taxon>
        <taxon>metagenomes</taxon>
        <taxon>ecological metagenomes</taxon>
    </lineage>
</organism>
<evidence type="ECO:0000256" key="2">
    <source>
        <dbReference type="ARBA" id="ARBA00022448"/>
    </source>
</evidence>
<dbReference type="EMBL" id="LAZR01055934">
    <property type="protein sequence ID" value="KKK75296.1"/>
    <property type="molecule type" value="Genomic_DNA"/>
</dbReference>
<dbReference type="PROSITE" id="PS50850">
    <property type="entry name" value="MFS"/>
    <property type="match status" value="1"/>
</dbReference>
<dbReference type="InterPro" id="IPR020846">
    <property type="entry name" value="MFS_dom"/>
</dbReference>
<evidence type="ECO:0000256" key="1">
    <source>
        <dbReference type="ARBA" id="ARBA00004141"/>
    </source>
</evidence>
<evidence type="ECO:0000256" key="3">
    <source>
        <dbReference type="ARBA" id="ARBA00022692"/>
    </source>
</evidence>
<protein>
    <recommendedName>
        <fullName evidence="7">Major facilitator superfamily (MFS) profile domain-containing protein</fullName>
    </recommendedName>
</protein>
<feature type="domain" description="Major facilitator superfamily (MFS) profile" evidence="7">
    <location>
        <begin position="1"/>
        <end position="180"/>
    </location>
</feature>
<keyword evidence="2" id="KW-0813">Transport</keyword>
<keyword evidence="5 6" id="KW-0472">Membrane</keyword>
<dbReference type="InterPro" id="IPR036259">
    <property type="entry name" value="MFS_trans_sf"/>
</dbReference>
<name>A0A0F9ASX4_9ZZZZ</name>
<dbReference type="GO" id="GO:0022857">
    <property type="term" value="F:transmembrane transporter activity"/>
    <property type="evidence" value="ECO:0007669"/>
    <property type="project" value="InterPro"/>
</dbReference>
<comment type="subcellular location">
    <subcellularLocation>
        <location evidence="1">Membrane</location>
        <topology evidence="1">Multi-pass membrane protein</topology>
    </subcellularLocation>
</comment>
<gene>
    <name evidence="8" type="ORF">LCGC14_2875120</name>
</gene>
<dbReference type="Pfam" id="PF07690">
    <property type="entry name" value="MFS_1"/>
    <property type="match status" value="1"/>
</dbReference>
<dbReference type="SUPFAM" id="SSF103473">
    <property type="entry name" value="MFS general substrate transporter"/>
    <property type="match status" value="1"/>
</dbReference>
<evidence type="ECO:0000259" key="7">
    <source>
        <dbReference type="PROSITE" id="PS50850"/>
    </source>
</evidence>